<comment type="caution">
    <text evidence="2">The sequence shown here is derived from an EMBL/GenBank/DDBJ whole genome shotgun (WGS) entry which is preliminary data.</text>
</comment>
<feature type="compositionally biased region" description="Basic and acidic residues" evidence="1">
    <location>
        <begin position="100"/>
        <end position="120"/>
    </location>
</feature>
<sequence length="144" mass="15789">MASSLSTVDSLKNTASSAYETVANSLSATSKNGEYDPAQDKNNVGKDAHGNKFRKGDFKDQLNRAAHRGPPEKEENFTEKALSWIPGISALQKSTLEQEPENKTVKDDGVPPIRPQHDVPIEQFLRKQYHSRSGDGIPNPGESN</sequence>
<organism evidence="2 3">
    <name type="scientific">Sclerotinia trifoliorum</name>
    <dbReference type="NCBI Taxonomy" id="28548"/>
    <lineage>
        <taxon>Eukaryota</taxon>
        <taxon>Fungi</taxon>
        <taxon>Dikarya</taxon>
        <taxon>Ascomycota</taxon>
        <taxon>Pezizomycotina</taxon>
        <taxon>Leotiomycetes</taxon>
        <taxon>Helotiales</taxon>
        <taxon>Sclerotiniaceae</taxon>
        <taxon>Sclerotinia</taxon>
    </lineage>
</organism>
<feature type="compositionally biased region" description="Basic and acidic residues" evidence="1">
    <location>
        <begin position="69"/>
        <end position="78"/>
    </location>
</feature>
<keyword evidence="3" id="KW-1185">Reference proteome</keyword>
<name>A0A8H2ZMD0_9HELO</name>
<feature type="compositionally biased region" description="Basic and acidic residues" evidence="1">
    <location>
        <begin position="43"/>
        <end position="62"/>
    </location>
</feature>
<evidence type="ECO:0000313" key="2">
    <source>
        <dbReference type="EMBL" id="CAD6442240.1"/>
    </source>
</evidence>
<evidence type="ECO:0000256" key="1">
    <source>
        <dbReference type="SAM" id="MobiDB-lite"/>
    </source>
</evidence>
<gene>
    <name evidence="2" type="ORF">SCLTRI_LOCUS2032</name>
</gene>
<dbReference type="EMBL" id="CAJHIA010000007">
    <property type="protein sequence ID" value="CAD6442240.1"/>
    <property type="molecule type" value="Genomic_DNA"/>
</dbReference>
<dbReference type="AlphaFoldDB" id="A0A8H2ZMD0"/>
<feature type="region of interest" description="Disordered" evidence="1">
    <location>
        <begin position="91"/>
        <end position="144"/>
    </location>
</feature>
<dbReference type="Proteomes" id="UP000624404">
    <property type="component" value="Unassembled WGS sequence"/>
</dbReference>
<feature type="region of interest" description="Disordered" evidence="1">
    <location>
        <begin position="27"/>
        <end position="79"/>
    </location>
</feature>
<reference evidence="2" key="1">
    <citation type="submission" date="2020-10" db="EMBL/GenBank/DDBJ databases">
        <authorList>
            <person name="Kusch S."/>
        </authorList>
    </citation>
    <scope>NUCLEOTIDE SEQUENCE</scope>
    <source>
        <strain evidence="2">SwB9</strain>
    </source>
</reference>
<accession>A0A8H2ZMD0</accession>
<protein>
    <submittedName>
        <fullName evidence="2">5d0d4b9f-cfa4-4618-b870-955be6cb5543</fullName>
    </submittedName>
</protein>
<evidence type="ECO:0000313" key="3">
    <source>
        <dbReference type="Proteomes" id="UP000624404"/>
    </source>
</evidence>
<dbReference type="OrthoDB" id="3436397at2759"/>
<proteinExistence type="predicted"/>